<gene>
    <name evidence="1" type="ORF">H9935_12595</name>
</gene>
<dbReference type="AlphaFoldDB" id="A0A9D2N7X6"/>
<reference evidence="1" key="2">
    <citation type="submission" date="2021-04" db="EMBL/GenBank/DDBJ databases">
        <authorList>
            <person name="Gilroy R."/>
        </authorList>
    </citation>
    <scope>NUCLEOTIDE SEQUENCE</scope>
    <source>
        <strain evidence="1">ChiSxjej6B18-287</strain>
    </source>
</reference>
<reference evidence="1" key="1">
    <citation type="journal article" date="2021" name="PeerJ">
        <title>Extensive microbial diversity within the chicken gut microbiome revealed by metagenomics and culture.</title>
        <authorList>
            <person name="Gilroy R."/>
            <person name="Ravi A."/>
            <person name="Getino M."/>
            <person name="Pursley I."/>
            <person name="Horton D.L."/>
            <person name="Alikhan N.F."/>
            <person name="Baker D."/>
            <person name="Gharbi K."/>
            <person name="Hall N."/>
            <person name="Watson M."/>
            <person name="Adriaenssens E.M."/>
            <person name="Foster-Nyarko E."/>
            <person name="Jarju S."/>
            <person name="Secka A."/>
            <person name="Antonio M."/>
            <person name="Oren A."/>
            <person name="Chaudhuri R.R."/>
            <person name="La Ragione R."/>
            <person name="Hildebrand F."/>
            <person name="Pallen M.J."/>
        </authorList>
    </citation>
    <scope>NUCLEOTIDE SEQUENCE</scope>
    <source>
        <strain evidence="1">ChiSxjej6B18-287</strain>
    </source>
</reference>
<sequence length="130" mass="15418">MKEERKKFYYKSLGNKNEFERTAGLEADRRLMESYYPQKAGILKALVTDRCDRLDYEGSFIYDEYPDKRNIERICQDICAQAQETMEVRTMEAGGDEAEGKLLGDFVGALLCQEIYQRRCIRKHLRQRDW</sequence>
<dbReference type="EMBL" id="DWWV01000173">
    <property type="protein sequence ID" value="HJC11615.1"/>
    <property type="molecule type" value="Genomic_DNA"/>
</dbReference>
<evidence type="ECO:0000313" key="1">
    <source>
        <dbReference type="EMBL" id="HJC11615.1"/>
    </source>
</evidence>
<protein>
    <submittedName>
        <fullName evidence="1">Uncharacterized protein</fullName>
    </submittedName>
</protein>
<dbReference type="Proteomes" id="UP000823893">
    <property type="component" value="Unassembled WGS sequence"/>
</dbReference>
<name>A0A9D2N7X6_9FIRM</name>
<organism evidence="1 2">
    <name type="scientific">Candidatus Blautia merdigallinarum</name>
    <dbReference type="NCBI Taxonomy" id="2838495"/>
    <lineage>
        <taxon>Bacteria</taxon>
        <taxon>Bacillati</taxon>
        <taxon>Bacillota</taxon>
        <taxon>Clostridia</taxon>
        <taxon>Lachnospirales</taxon>
        <taxon>Lachnospiraceae</taxon>
        <taxon>Blautia</taxon>
    </lineage>
</organism>
<proteinExistence type="predicted"/>
<comment type="caution">
    <text evidence="1">The sequence shown here is derived from an EMBL/GenBank/DDBJ whole genome shotgun (WGS) entry which is preliminary data.</text>
</comment>
<evidence type="ECO:0000313" key="2">
    <source>
        <dbReference type="Proteomes" id="UP000823893"/>
    </source>
</evidence>
<accession>A0A9D2N7X6</accession>